<accession>A0ABX0VV28</accession>
<dbReference type="CDD" id="cd05398">
    <property type="entry name" value="NT_ClassII-CCAase"/>
    <property type="match status" value="1"/>
</dbReference>
<dbReference type="Pfam" id="PF01743">
    <property type="entry name" value="PolyA_pol"/>
    <property type="match status" value="1"/>
</dbReference>
<evidence type="ECO:0000256" key="8">
    <source>
        <dbReference type="RuleBase" id="RU003953"/>
    </source>
</evidence>
<dbReference type="SUPFAM" id="SSF81891">
    <property type="entry name" value="Poly A polymerase C-terminal region-like"/>
    <property type="match status" value="1"/>
</dbReference>
<evidence type="ECO:0000256" key="1">
    <source>
        <dbReference type="ARBA" id="ARBA00001946"/>
    </source>
</evidence>
<evidence type="ECO:0000313" key="12">
    <source>
        <dbReference type="Proteomes" id="UP000709466"/>
    </source>
</evidence>
<dbReference type="Gene3D" id="1.10.3090.10">
    <property type="entry name" value="cca-adding enzyme, domain 2"/>
    <property type="match status" value="1"/>
</dbReference>
<evidence type="ECO:0000313" key="11">
    <source>
        <dbReference type="EMBL" id="NIY71463.1"/>
    </source>
</evidence>
<dbReference type="PANTHER" id="PTHR46173">
    <property type="entry name" value="CCA TRNA NUCLEOTIDYLTRANSFERASE 1, MITOCHONDRIAL"/>
    <property type="match status" value="1"/>
</dbReference>
<protein>
    <submittedName>
        <fullName evidence="11">CCA tRNA nucleotidyltransferase</fullName>
    </submittedName>
</protein>
<sequence>MRITADWLTSERSQAVCRMLTDAGYQAFFVGGCVRNALIGAPVSDLDVCTSALPEQTLTLAKKAGLKAIPTGIDHGTITVISGGEPYEITTFRQDVETDGRHAVVAFADNIEDDAKRRDFTMNALYAAPDGTIVDPVGGIADLEARHVRFIGDADQRIREDYLRILRFFRFTAWYGDPEIGIDADGLAACAENIDGLEALSAERIGAEMKKLLSAPDPAPALAAMQSCGALNAILPGATAQSLAVLVHLEDGIQPNRLRRLAVIGGEDLVERLRLSNAEAKKLAAIQAGLETDIHELGYRFKDTAVDTYLVRQASMGQHLNPDELAQIKQATRQVFPVTAADLMPEYQGPALGQRLRELEERWIKSGFFLSAAELCERD</sequence>
<evidence type="ECO:0000256" key="7">
    <source>
        <dbReference type="ARBA" id="ARBA00022842"/>
    </source>
</evidence>
<reference evidence="11 12" key="1">
    <citation type="submission" date="2020-03" db="EMBL/GenBank/DDBJ databases">
        <title>Bacterial isolates of synthetic phycosphere.</title>
        <authorList>
            <person name="Fu H."/>
            <person name="Moran M.A."/>
        </authorList>
    </citation>
    <scope>NUCLEOTIDE SEQUENCE [LARGE SCALE GENOMIC DNA]</scope>
    <source>
        <strain evidence="11 12">HF1</strain>
    </source>
</reference>
<dbReference type="Proteomes" id="UP000709466">
    <property type="component" value="Unassembled WGS sequence"/>
</dbReference>
<keyword evidence="6" id="KW-0547">Nucleotide-binding</keyword>
<feature type="domain" description="tRNA nucleotidyltransferase/poly(A) polymerase RNA and SrmB- binding" evidence="10">
    <location>
        <begin position="182"/>
        <end position="240"/>
    </location>
</feature>
<keyword evidence="8" id="KW-0694">RNA-binding</keyword>
<dbReference type="PROSITE" id="PS51257">
    <property type="entry name" value="PROKAR_LIPOPROTEIN"/>
    <property type="match status" value="1"/>
</dbReference>
<comment type="caution">
    <text evidence="11">The sequence shown here is derived from an EMBL/GenBank/DDBJ whole genome shotgun (WGS) entry which is preliminary data.</text>
</comment>
<dbReference type="SUPFAM" id="SSF81301">
    <property type="entry name" value="Nucleotidyltransferase"/>
    <property type="match status" value="1"/>
</dbReference>
<dbReference type="InterPro" id="IPR050264">
    <property type="entry name" value="Bact_CCA-adding_enz_type3_sf"/>
</dbReference>
<evidence type="ECO:0000259" key="9">
    <source>
        <dbReference type="Pfam" id="PF01743"/>
    </source>
</evidence>
<feature type="domain" description="Poly A polymerase head" evidence="9">
    <location>
        <begin position="27"/>
        <end position="149"/>
    </location>
</feature>
<proteinExistence type="inferred from homology"/>
<keyword evidence="2 8" id="KW-0808">Transferase</keyword>
<evidence type="ECO:0000256" key="5">
    <source>
        <dbReference type="ARBA" id="ARBA00022723"/>
    </source>
</evidence>
<organism evidence="11 12">
    <name type="scientific">Marivivens donghaensis</name>
    <dbReference type="NCBI Taxonomy" id="1699413"/>
    <lineage>
        <taxon>Bacteria</taxon>
        <taxon>Pseudomonadati</taxon>
        <taxon>Pseudomonadota</taxon>
        <taxon>Alphaproteobacteria</taxon>
        <taxon>Rhodobacterales</taxon>
        <taxon>Paracoccaceae</taxon>
        <taxon>Marivivens group</taxon>
        <taxon>Marivivens</taxon>
    </lineage>
</organism>
<comment type="cofactor">
    <cofactor evidence="1">
        <name>Mg(2+)</name>
        <dbReference type="ChEBI" id="CHEBI:18420"/>
    </cofactor>
</comment>
<keyword evidence="5" id="KW-0479">Metal-binding</keyword>
<keyword evidence="12" id="KW-1185">Reference proteome</keyword>
<comment type="similarity">
    <text evidence="8">Belongs to the tRNA nucleotidyltransferase/poly(A) polymerase family.</text>
</comment>
<name>A0ABX0VV28_9RHOB</name>
<dbReference type="InterPro" id="IPR032828">
    <property type="entry name" value="PolyA_RNA-bd"/>
</dbReference>
<evidence type="ECO:0000256" key="3">
    <source>
        <dbReference type="ARBA" id="ARBA00022694"/>
    </source>
</evidence>
<evidence type="ECO:0000256" key="4">
    <source>
        <dbReference type="ARBA" id="ARBA00022695"/>
    </source>
</evidence>
<dbReference type="InterPro" id="IPR002646">
    <property type="entry name" value="PolA_pol_head_dom"/>
</dbReference>
<dbReference type="Pfam" id="PF12627">
    <property type="entry name" value="PolyA_pol_RNAbd"/>
    <property type="match status" value="1"/>
</dbReference>
<keyword evidence="3" id="KW-0819">tRNA processing</keyword>
<evidence type="ECO:0000259" key="10">
    <source>
        <dbReference type="Pfam" id="PF12627"/>
    </source>
</evidence>
<keyword evidence="7" id="KW-0460">Magnesium</keyword>
<evidence type="ECO:0000256" key="2">
    <source>
        <dbReference type="ARBA" id="ARBA00022679"/>
    </source>
</evidence>
<dbReference type="EMBL" id="JAATOP010000002">
    <property type="protein sequence ID" value="NIY71463.1"/>
    <property type="molecule type" value="Genomic_DNA"/>
</dbReference>
<gene>
    <name evidence="11" type="ORF">HCZ30_03325</name>
</gene>
<dbReference type="Gene3D" id="3.30.460.10">
    <property type="entry name" value="Beta Polymerase, domain 2"/>
    <property type="match status" value="1"/>
</dbReference>
<dbReference type="InterPro" id="IPR043519">
    <property type="entry name" value="NT_sf"/>
</dbReference>
<evidence type="ECO:0000256" key="6">
    <source>
        <dbReference type="ARBA" id="ARBA00022741"/>
    </source>
</evidence>
<dbReference type="RefSeq" id="WP_167636355.1">
    <property type="nucleotide sequence ID" value="NZ_JAATOP010000002.1"/>
</dbReference>
<keyword evidence="4" id="KW-0548">Nucleotidyltransferase</keyword>
<dbReference type="PANTHER" id="PTHR46173:SF1">
    <property type="entry name" value="CCA TRNA NUCLEOTIDYLTRANSFERASE 1, MITOCHONDRIAL"/>
    <property type="match status" value="1"/>
</dbReference>